<dbReference type="InterPro" id="IPR016181">
    <property type="entry name" value="Acyl_CoA_acyltransferase"/>
</dbReference>
<reference evidence="2" key="1">
    <citation type="submission" date="2022-05" db="EMBL/GenBank/DDBJ databases">
        <authorList>
            <person name="Tuo L."/>
        </authorList>
    </citation>
    <scope>NUCLEOTIDE SEQUENCE</scope>
    <source>
        <strain evidence="2">BSK12Z-4</strain>
    </source>
</reference>
<name>A0A9X2D6U1_9ACTN</name>
<dbReference type="PANTHER" id="PTHR39173">
    <property type="entry name" value="ACETYLTRANSFERASE"/>
    <property type="match status" value="1"/>
</dbReference>
<gene>
    <name evidence="2" type="ORF">M8330_08680</name>
</gene>
<evidence type="ECO:0000313" key="2">
    <source>
        <dbReference type="EMBL" id="MCM0620370.1"/>
    </source>
</evidence>
<keyword evidence="2" id="KW-0808">Transferase</keyword>
<accession>A0A9X2D6U1</accession>
<organism evidence="2 3">
    <name type="scientific">Nocardioides bruguierae</name>
    <dbReference type="NCBI Taxonomy" id="2945102"/>
    <lineage>
        <taxon>Bacteria</taxon>
        <taxon>Bacillati</taxon>
        <taxon>Actinomycetota</taxon>
        <taxon>Actinomycetes</taxon>
        <taxon>Propionibacteriales</taxon>
        <taxon>Nocardioidaceae</taxon>
        <taxon>Nocardioides</taxon>
    </lineage>
</organism>
<dbReference type="SUPFAM" id="SSF55729">
    <property type="entry name" value="Acyl-CoA N-acyltransferases (Nat)"/>
    <property type="match status" value="1"/>
</dbReference>
<dbReference type="AlphaFoldDB" id="A0A9X2D6U1"/>
<evidence type="ECO:0000259" key="1">
    <source>
        <dbReference type="PROSITE" id="PS51186"/>
    </source>
</evidence>
<feature type="domain" description="N-acetyltransferase" evidence="1">
    <location>
        <begin position="5"/>
        <end position="169"/>
    </location>
</feature>
<dbReference type="PROSITE" id="PS51186">
    <property type="entry name" value="GNAT"/>
    <property type="match status" value="1"/>
</dbReference>
<dbReference type="EC" id="2.3.1.-" evidence="2"/>
<keyword evidence="3" id="KW-1185">Reference proteome</keyword>
<protein>
    <submittedName>
        <fullName evidence="2">GNAT family N-acetyltransferase</fullName>
        <ecNumber evidence="2">2.3.1.-</ecNumber>
    </submittedName>
</protein>
<comment type="caution">
    <text evidence="2">The sequence shown here is derived from an EMBL/GenBank/DDBJ whole genome shotgun (WGS) entry which is preliminary data.</text>
</comment>
<dbReference type="PANTHER" id="PTHR39173:SF1">
    <property type="entry name" value="ACETYLTRANSFERASE"/>
    <property type="match status" value="1"/>
</dbReference>
<proteinExistence type="predicted"/>
<dbReference type="Gene3D" id="3.40.630.30">
    <property type="match status" value="1"/>
</dbReference>
<dbReference type="InterPro" id="IPR000182">
    <property type="entry name" value="GNAT_dom"/>
</dbReference>
<dbReference type="RefSeq" id="WP_250051184.1">
    <property type="nucleotide sequence ID" value="NZ_JAMJPH010000001.1"/>
</dbReference>
<dbReference type="CDD" id="cd04301">
    <property type="entry name" value="NAT_SF"/>
    <property type="match status" value="1"/>
</dbReference>
<dbReference type="EMBL" id="JAMOIL010000009">
    <property type="protein sequence ID" value="MCM0620370.1"/>
    <property type="molecule type" value="Genomic_DNA"/>
</dbReference>
<evidence type="ECO:0000313" key="3">
    <source>
        <dbReference type="Proteomes" id="UP001139485"/>
    </source>
</evidence>
<keyword evidence="2" id="KW-0012">Acyltransferase</keyword>
<dbReference type="GO" id="GO:0016747">
    <property type="term" value="F:acyltransferase activity, transferring groups other than amino-acyl groups"/>
    <property type="evidence" value="ECO:0007669"/>
    <property type="project" value="InterPro"/>
</dbReference>
<sequence>MSTEPVLRSLTVDDEAAVRAAHSELSADDFTFLLEIGEDEPWADFVERLPTLRTDPPAGRVPAEFLVLVVDGEIAGRVSIRYELNDWLTRWGGHVGYGVRPGFRRRGYASLMLTSALQRLAEAGVEQALVTCDDGNLGSAAVILGCGGVLEDVVPGPEDDPTPKRRYWVPTTR</sequence>
<dbReference type="Proteomes" id="UP001139485">
    <property type="component" value="Unassembled WGS sequence"/>
</dbReference>
<dbReference type="Pfam" id="PF00583">
    <property type="entry name" value="Acetyltransf_1"/>
    <property type="match status" value="1"/>
</dbReference>